<gene>
    <name evidence="1" type="ORF">UV73_C0014G0042</name>
</gene>
<sequence length="548" mass="62276">MLTEAKPQLNYEAIEAWITPPQPAEFRKIPVLDGRPVNPARLFALMEVFDRGMIDRKFLLGAYQNPEIILTDPNIPISDNQVLFYSSAVFGKRFLDILKGPMSRRKFLIYAGVIGILTACSPLGNTGNDTPRETVPTEPDATSDRNCSDILPPLIDPLPPIDQAEYDLKNHHEKAAYLISGGYVNEWVQGSREDFFSRASDEAKTIIVRSFAELMAENESDLADRVRIAKTRDEFTEILSAHVFDPESIAEYARQSLGVSFTRQSDGKQETVVNLSRINELSTEVFGEDLGNAMITISDNFVHELNHFAAKPRDLTSEEKAELKKIIKEFRPDGREVSNIIDPESELNVYYQLEGESEEIGYTLFNAGGIVLNTAWAEVTREYSQQMYYKRLNLKINSHVQGSYDIISYIGFKLLDYFHKKIKIPEENIVDFLNELRSGNQHNLADLVHKYLAYAREVNPDLDGSHIIGALSYIDSFASLSQEKLDKYDWRTVNYEDTSRLTCEIYDLYKASMLLIDKTIEEARLDSRIINSQKQEAVLLSPKRTPIA</sequence>
<dbReference type="Proteomes" id="UP000034894">
    <property type="component" value="Unassembled WGS sequence"/>
</dbReference>
<comment type="caution">
    <text evidence="1">The sequence shown here is derived from an EMBL/GenBank/DDBJ whole genome shotgun (WGS) entry which is preliminary data.</text>
</comment>
<dbReference type="EMBL" id="LCFP01000014">
    <property type="protein sequence ID" value="KKS95765.1"/>
    <property type="molecule type" value="Genomic_DNA"/>
</dbReference>
<dbReference type="PATRIC" id="fig|1618443.3.peg.1554"/>
<evidence type="ECO:0000313" key="2">
    <source>
        <dbReference type="Proteomes" id="UP000034894"/>
    </source>
</evidence>
<evidence type="ECO:0000313" key="1">
    <source>
        <dbReference type="EMBL" id="KKS95765.1"/>
    </source>
</evidence>
<accession>A0A0G1DD37</accession>
<name>A0A0G1DD37_9BACT</name>
<dbReference type="AlphaFoldDB" id="A0A0G1DD37"/>
<reference evidence="1 2" key="1">
    <citation type="journal article" date="2015" name="Nature">
        <title>rRNA introns, odd ribosomes, and small enigmatic genomes across a large radiation of phyla.</title>
        <authorList>
            <person name="Brown C.T."/>
            <person name="Hug L.A."/>
            <person name="Thomas B.C."/>
            <person name="Sharon I."/>
            <person name="Castelle C.J."/>
            <person name="Singh A."/>
            <person name="Wilkins M.J."/>
            <person name="Williams K.H."/>
            <person name="Banfield J.F."/>
        </authorList>
    </citation>
    <scope>NUCLEOTIDE SEQUENCE [LARGE SCALE GENOMIC DNA]</scope>
</reference>
<protein>
    <submittedName>
        <fullName evidence="1">Uncharacterized protein</fullName>
    </submittedName>
</protein>
<organism evidence="1 2">
    <name type="scientific">Candidatus Gottesmanbacteria bacterium GW2011_GWA2_43_14</name>
    <dbReference type="NCBI Taxonomy" id="1618443"/>
    <lineage>
        <taxon>Bacteria</taxon>
        <taxon>Candidatus Gottesmaniibacteriota</taxon>
    </lineage>
</organism>
<proteinExistence type="predicted"/>